<accession>A0A6P2CQ42</accession>
<dbReference type="Gene3D" id="3.20.20.190">
    <property type="entry name" value="Phosphatidylinositol (PI) phosphodiesterase"/>
    <property type="match status" value="1"/>
</dbReference>
<dbReference type="OrthoDB" id="384721at2"/>
<dbReference type="SUPFAM" id="SSF51695">
    <property type="entry name" value="PLC-like phosphodiesterases"/>
    <property type="match status" value="1"/>
</dbReference>
<proteinExistence type="predicted"/>
<dbReference type="PROSITE" id="PS51704">
    <property type="entry name" value="GP_PDE"/>
    <property type="match status" value="1"/>
</dbReference>
<evidence type="ECO:0000313" key="3">
    <source>
        <dbReference type="Proteomes" id="UP000442244"/>
    </source>
</evidence>
<dbReference type="AlphaFoldDB" id="A0A6P2CQ42"/>
<dbReference type="InterPro" id="IPR030395">
    <property type="entry name" value="GP_PDE_dom"/>
</dbReference>
<gene>
    <name evidence="2" type="ORF">ESZ47_04035</name>
</gene>
<reference evidence="2 3" key="1">
    <citation type="submission" date="2019-01" db="EMBL/GenBank/DDBJ databases">
        <title>Leuconostoc litchii sp. nov., a novel lactic acid bacterium isolated from lychee.</title>
        <authorList>
            <person name="Wang L.-T."/>
        </authorList>
    </citation>
    <scope>NUCLEOTIDE SEQUENCE [LARGE SCALE GENOMIC DNA]</scope>
    <source>
        <strain evidence="2 3">MB7</strain>
    </source>
</reference>
<dbReference type="PANTHER" id="PTHR46211:SF1">
    <property type="entry name" value="GLYCEROPHOSPHODIESTER PHOSPHODIESTERASE, CYTOPLASMIC"/>
    <property type="match status" value="1"/>
</dbReference>
<dbReference type="PANTHER" id="PTHR46211">
    <property type="entry name" value="GLYCEROPHOSPHORYL DIESTER PHOSPHODIESTERASE"/>
    <property type="match status" value="1"/>
</dbReference>
<dbReference type="SUPFAM" id="SSF69360">
    <property type="entry name" value="Cell wall binding repeat"/>
    <property type="match status" value="1"/>
</dbReference>
<evidence type="ECO:0000259" key="1">
    <source>
        <dbReference type="PROSITE" id="PS51704"/>
    </source>
</evidence>
<dbReference type="GO" id="GO:0006629">
    <property type="term" value="P:lipid metabolic process"/>
    <property type="evidence" value="ECO:0007669"/>
    <property type="project" value="InterPro"/>
</dbReference>
<organism evidence="2 3">
    <name type="scientific">Leuconostoc litchii</name>
    <dbReference type="NCBI Taxonomy" id="1981069"/>
    <lineage>
        <taxon>Bacteria</taxon>
        <taxon>Bacillati</taxon>
        <taxon>Bacillota</taxon>
        <taxon>Bacilli</taxon>
        <taxon>Lactobacillales</taxon>
        <taxon>Lactobacillaceae</taxon>
        <taxon>Leuconostoc</taxon>
    </lineage>
</organism>
<dbReference type="GO" id="GO:0008081">
    <property type="term" value="F:phosphoric diester hydrolase activity"/>
    <property type="evidence" value="ECO:0007669"/>
    <property type="project" value="InterPro"/>
</dbReference>
<feature type="domain" description="GP-PDE" evidence="1">
    <location>
        <begin position="105"/>
        <end position="341"/>
    </location>
</feature>
<protein>
    <submittedName>
        <fullName evidence="2">Glycerophosphodiester phosphodiesterase</fullName>
    </submittedName>
</protein>
<comment type="caution">
    <text evidence="2">The sequence shown here is derived from an EMBL/GenBank/DDBJ whole genome shotgun (WGS) entry which is preliminary data.</text>
</comment>
<keyword evidence="3" id="KW-1185">Reference proteome</keyword>
<evidence type="ECO:0000313" key="2">
    <source>
        <dbReference type="EMBL" id="TYC47734.1"/>
    </source>
</evidence>
<dbReference type="CDD" id="cd08582">
    <property type="entry name" value="GDPD_like_2"/>
    <property type="match status" value="1"/>
</dbReference>
<sequence length="341" mass="38331">MLEKVVLNQIDNDSVGLTPHSGYIDGKYYKMAEEANGYLSDGTEKYYFKNGQRQSGLKKVGSKTYYFDSATKLAVKNQLKTVGQKTYYFSHDGSVQYLVDGKFQTKLIAHRGASNLAPENSLPAFQLAKGSYGAETDIWLTKDKQWVVSHDGTIDRMTNGQGAIKDLTLAQIKQYHIDSGVNVEKYKLLTLPTLKEYLAEMSYNQLRPIIEIKQPADQMSDSDVQSLMTTIKSQHLYKQSTIISLQADVLKHIYALDKNISLELLWDSSSEATDLVKTLNELGPKAGLDINGKKLTLQTIQTLKQQKRRLNVWTISPNEFPYYIGLGVDEITTDANSFSLN</sequence>
<dbReference type="Pfam" id="PF03009">
    <property type="entry name" value="GDPD"/>
    <property type="match status" value="1"/>
</dbReference>
<name>A0A6P2CQ42_9LACO</name>
<dbReference type="InterPro" id="IPR017946">
    <property type="entry name" value="PLC-like_Pdiesterase_TIM-brl"/>
</dbReference>
<dbReference type="Proteomes" id="UP000442244">
    <property type="component" value="Unassembled WGS sequence"/>
</dbReference>
<dbReference type="EMBL" id="SDGY01000001">
    <property type="protein sequence ID" value="TYC47734.1"/>
    <property type="molecule type" value="Genomic_DNA"/>
</dbReference>
<dbReference type="Gene3D" id="2.10.270.10">
    <property type="entry name" value="Cholin Binding"/>
    <property type="match status" value="1"/>
</dbReference>